<feature type="domain" description="Glutaredoxin" evidence="4">
    <location>
        <begin position="112"/>
        <end position="172"/>
    </location>
</feature>
<dbReference type="EMBL" id="CCBQ010000041">
    <property type="protein sequence ID" value="CDO94868.1"/>
    <property type="molecule type" value="Genomic_DNA"/>
</dbReference>
<dbReference type="SUPFAM" id="SSF52833">
    <property type="entry name" value="Thioredoxin-like"/>
    <property type="match status" value="1"/>
</dbReference>
<name>A0A0A8L9T3_9SACH</name>
<keyword evidence="2" id="KW-0001">2Fe-2S</keyword>
<sequence>MMSKRTLRLLSLTGMVLFVLFFIRHNAEYATRSFSGDSVSNEAKVDNDINNIREGIAGTKGSAVSADVKNADKNVAAGTKGSTDSDLDLAAEVEGYDPAAEYKDILSASPMVVFSKTRCLFSKRIKALLTEYEFDPVFTVIELDTHENGADLQKYIGSKTGRSTVPNVVINGISRGGCDDFVKLDEDKTLLDSLKTWGGSTLSVKKASAAVPAAKTAPTAPV</sequence>
<dbReference type="GO" id="GO:0005801">
    <property type="term" value="C:cis-Golgi network"/>
    <property type="evidence" value="ECO:0007669"/>
    <property type="project" value="UniProtKB-ARBA"/>
</dbReference>
<keyword evidence="2" id="KW-0408">Iron</keyword>
<dbReference type="GO" id="GO:0000324">
    <property type="term" value="C:fungal-type vacuole"/>
    <property type="evidence" value="ECO:0007669"/>
    <property type="project" value="TreeGrafter"/>
</dbReference>
<dbReference type="Pfam" id="PF00462">
    <property type="entry name" value="Glutaredoxin"/>
    <property type="match status" value="1"/>
</dbReference>
<evidence type="ECO:0000259" key="4">
    <source>
        <dbReference type="Pfam" id="PF00462"/>
    </source>
</evidence>
<evidence type="ECO:0000256" key="3">
    <source>
        <dbReference type="ARBA" id="ARBA00023014"/>
    </source>
</evidence>
<dbReference type="PANTHER" id="PTHR45694:SF5">
    <property type="entry name" value="GLUTAREDOXIN 2"/>
    <property type="match status" value="1"/>
</dbReference>
<evidence type="ECO:0000256" key="1">
    <source>
        <dbReference type="ARBA" id="ARBA00009630"/>
    </source>
</evidence>
<dbReference type="GO" id="GO:0005796">
    <property type="term" value="C:Golgi lumen"/>
    <property type="evidence" value="ECO:0007669"/>
    <property type="project" value="TreeGrafter"/>
</dbReference>
<comment type="similarity">
    <text evidence="1">Belongs to the glutaredoxin family. Monothiol subfamily.</text>
</comment>
<dbReference type="InterPro" id="IPR014025">
    <property type="entry name" value="Glutaredoxin_subgr"/>
</dbReference>
<reference evidence="5 6" key="1">
    <citation type="submission" date="2014-03" db="EMBL/GenBank/DDBJ databases">
        <title>The genome of Kluyveromyces dobzhanskii.</title>
        <authorList>
            <person name="Nystedt B."/>
            <person name="Astrom S."/>
        </authorList>
    </citation>
    <scope>NUCLEOTIDE SEQUENCE [LARGE SCALE GENOMIC DNA]</scope>
    <source>
        <strain evidence="5 6">CBS 2104</strain>
    </source>
</reference>
<dbReference type="Proteomes" id="UP000031516">
    <property type="component" value="Unassembled WGS sequence"/>
</dbReference>
<dbReference type="InterPro" id="IPR002109">
    <property type="entry name" value="Glutaredoxin"/>
</dbReference>
<dbReference type="PROSITE" id="PS51354">
    <property type="entry name" value="GLUTAREDOXIN_2"/>
    <property type="match status" value="1"/>
</dbReference>
<dbReference type="GO" id="GO:0051537">
    <property type="term" value="F:2 iron, 2 sulfur cluster binding"/>
    <property type="evidence" value="ECO:0007669"/>
    <property type="project" value="UniProtKB-KW"/>
</dbReference>
<protein>
    <submittedName>
        <fullName evidence="5">WGS project CCBQ000000000 data, contig 00008</fullName>
    </submittedName>
</protein>
<accession>A0A0A8L9T3</accession>
<evidence type="ECO:0000313" key="5">
    <source>
        <dbReference type="EMBL" id="CDO94868.1"/>
    </source>
</evidence>
<dbReference type="InterPro" id="IPR036249">
    <property type="entry name" value="Thioredoxin-like_sf"/>
</dbReference>
<evidence type="ECO:0000256" key="2">
    <source>
        <dbReference type="ARBA" id="ARBA00022714"/>
    </source>
</evidence>
<dbReference type="FunFam" id="3.40.30.10:FF:000093">
    <property type="entry name" value="Glutaredoxin 2"/>
    <property type="match status" value="1"/>
</dbReference>
<organism evidence="5 6">
    <name type="scientific">Kluyveromyces dobzhanskii CBS 2104</name>
    <dbReference type="NCBI Taxonomy" id="1427455"/>
    <lineage>
        <taxon>Eukaryota</taxon>
        <taxon>Fungi</taxon>
        <taxon>Dikarya</taxon>
        <taxon>Ascomycota</taxon>
        <taxon>Saccharomycotina</taxon>
        <taxon>Saccharomycetes</taxon>
        <taxon>Saccharomycetales</taxon>
        <taxon>Saccharomycetaceae</taxon>
        <taxon>Kluyveromyces</taxon>
    </lineage>
</organism>
<dbReference type="PRINTS" id="PR00160">
    <property type="entry name" value="GLUTAREDOXIN"/>
</dbReference>
<dbReference type="OrthoDB" id="423313at2759"/>
<comment type="caution">
    <text evidence="5">The sequence shown here is derived from an EMBL/GenBank/DDBJ whole genome shotgun (WGS) entry which is preliminary data.</text>
</comment>
<keyword evidence="2" id="KW-0479">Metal-binding</keyword>
<dbReference type="GO" id="GO:0034599">
    <property type="term" value="P:cellular response to oxidative stress"/>
    <property type="evidence" value="ECO:0007669"/>
    <property type="project" value="TreeGrafter"/>
</dbReference>
<evidence type="ECO:0000313" key="6">
    <source>
        <dbReference type="Proteomes" id="UP000031516"/>
    </source>
</evidence>
<dbReference type="AlphaFoldDB" id="A0A0A8L9T3"/>
<dbReference type="CDD" id="cd03419">
    <property type="entry name" value="GRX_GRXh_1_2_like"/>
    <property type="match status" value="1"/>
</dbReference>
<keyword evidence="6" id="KW-1185">Reference proteome</keyword>
<dbReference type="PANTHER" id="PTHR45694">
    <property type="entry name" value="GLUTAREDOXIN 2"/>
    <property type="match status" value="1"/>
</dbReference>
<gene>
    <name evidence="5" type="ORF">KLDO_g3122</name>
</gene>
<keyword evidence="3" id="KW-0411">Iron-sulfur</keyword>
<proteinExistence type="inferred from homology"/>
<dbReference type="GO" id="GO:0004362">
    <property type="term" value="F:glutathione-disulfide reductase (NADPH) activity"/>
    <property type="evidence" value="ECO:0007669"/>
    <property type="project" value="UniProtKB-ARBA"/>
</dbReference>
<dbReference type="Gene3D" id="3.40.30.10">
    <property type="entry name" value="Glutaredoxin"/>
    <property type="match status" value="1"/>
</dbReference>